<protein>
    <submittedName>
        <fullName evidence="1">Uncharacterized protein</fullName>
    </submittedName>
</protein>
<dbReference type="EMBL" id="PHFW01000004">
    <property type="protein sequence ID" value="PQM25729.1"/>
    <property type="molecule type" value="Genomic_DNA"/>
</dbReference>
<sequence>MNDAMGHTAVFGATGGGKTSFPPMLQFEFHAYAGDESGVIAAQPTITTERMASHSAARAKAGRIAKQIGGPVDLALAGAAPWDDRYITTASPSEHHASGYRLERLT</sequence>
<accession>A0A2S8B0C1</accession>
<organism evidence="1 2">
    <name type="scientific">Sphingopyxis lindanitolerans</name>
    <dbReference type="NCBI Taxonomy" id="2054227"/>
    <lineage>
        <taxon>Bacteria</taxon>
        <taxon>Pseudomonadati</taxon>
        <taxon>Pseudomonadota</taxon>
        <taxon>Alphaproteobacteria</taxon>
        <taxon>Sphingomonadales</taxon>
        <taxon>Sphingomonadaceae</taxon>
        <taxon>Sphingopyxis</taxon>
    </lineage>
</organism>
<comment type="caution">
    <text evidence="1">The sequence shown here is derived from an EMBL/GenBank/DDBJ whole genome shotgun (WGS) entry which is preliminary data.</text>
</comment>
<dbReference type="AlphaFoldDB" id="A0A2S8B0C1"/>
<geneLocation type="plasmid" evidence="1">
    <name>unnamed1</name>
</geneLocation>
<evidence type="ECO:0000313" key="2">
    <source>
        <dbReference type="Proteomes" id="UP000238954"/>
    </source>
</evidence>
<reference evidence="2" key="1">
    <citation type="submission" date="2017-11" db="EMBL/GenBank/DDBJ databases">
        <title>The complete genome sequence of Sphingopyxis pomeranensis sp. nov. strain WS5A3p.</title>
        <authorList>
            <person name="Kaminski M.A."/>
        </authorList>
    </citation>
    <scope>NUCLEOTIDE SEQUENCE [LARGE SCALE GENOMIC DNA]</scope>
    <source>
        <strain evidence="2">WS5A3p</strain>
    </source>
</reference>
<evidence type="ECO:0000313" key="1">
    <source>
        <dbReference type="EMBL" id="PQM25729.1"/>
    </source>
</evidence>
<name>A0A2S8B0C1_9SPHN</name>
<proteinExistence type="predicted"/>
<keyword evidence="1" id="KW-0614">Plasmid</keyword>
<keyword evidence="2" id="KW-1185">Reference proteome</keyword>
<dbReference type="Proteomes" id="UP000238954">
    <property type="component" value="Unassembled WGS sequence"/>
</dbReference>
<gene>
    <name evidence="1" type="ORF">CVO77_20010</name>
</gene>